<proteinExistence type="predicted"/>
<protein>
    <submittedName>
        <fullName evidence="2">Plasminogen-binding N-terminal domain-containing protein</fullName>
    </submittedName>
</protein>
<evidence type="ECO:0000259" key="1">
    <source>
        <dbReference type="Pfam" id="PF15436"/>
    </source>
</evidence>
<reference evidence="2" key="1">
    <citation type="submission" date="2024-05" db="EMBL/GenBank/DDBJ databases">
        <title>Campylobacter coli isolated from environmental waters in Slovenia.</title>
        <authorList>
            <person name="Zautner A.E."/>
            <person name="Bunk B."/>
            <person name="Riedel T."/>
            <person name="Sproeer C."/>
        </authorList>
    </citation>
    <scope>NUCLEOTIDE SEQUENCE</scope>
    <source>
        <strain evidence="2">CCS1377</strain>
    </source>
</reference>
<evidence type="ECO:0000313" key="2">
    <source>
        <dbReference type="EMBL" id="XBJ28683.1"/>
    </source>
</evidence>
<dbReference type="Pfam" id="PF15436">
    <property type="entry name" value="PGBA_N"/>
    <property type="match status" value="1"/>
</dbReference>
<feature type="domain" description="Plasminogen-binding protein PgbA N-terminal" evidence="1">
    <location>
        <begin position="25"/>
        <end position="235"/>
    </location>
</feature>
<accession>A0AAU7E715</accession>
<gene>
    <name evidence="2" type="ORF">AAH949_06155</name>
</gene>
<dbReference type="RefSeq" id="WP_348518243.1">
    <property type="nucleotide sequence ID" value="NZ_CP155620.1"/>
</dbReference>
<dbReference type="EMBL" id="CP155620">
    <property type="protein sequence ID" value="XBJ28683.1"/>
    <property type="molecule type" value="Genomic_DNA"/>
</dbReference>
<dbReference type="InterPro" id="IPR029276">
    <property type="entry name" value="PgbA_N"/>
</dbReference>
<dbReference type="AlphaFoldDB" id="A0AAU7E715"/>
<organism evidence="2">
    <name type="scientific">Campylobacter sp. CCS1377</name>
    <dbReference type="NCBI Taxonomy" id="3158229"/>
    <lineage>
        <taxon>Bacteria</taxon>
        <taxon>Pseudomonadati</taxon>
        <taxon>Campylobacterota</taxon>
        <taxon>Epsilonproteobacteria</taxon>
        <taxon>Campylobacterales</taxon>
        <taxon>Campylobacteraceae</taxon>
        <taxon>Campylobacter</taxon>
    </lineage>
</organism>
<sequence length="245" mass="27984">MFRILAFSIFIVSALFGGNFDLKTYKSQLLKVEDIYAYIKDDEAIKIGSSGVVSHQFKSSTSIIARAVVIEKKDGLAKLEFRVFDMLEQNALPVPGIIPEKGDEVTLNFLYNRALIIAPDKQSYDYISAQFPELYFVHPDIFGAYLIQNFELGPKRSSFRGFCSKNAVGIIIFTLDEKAQIVDCQDFNVLQEVSIPKASELQTPFYSRISGYKTHIFDFEAQEVKDYYKYYDVLINLPKVLKDEK</sequence>
<name>A0AAU7E715_9BACT</name>